<dbReference type="EMBL" id="UHIV01000001">
    <property type="protein sequence ID" value="SUP52737.1"/>
    <property type="molecule type" value="Genomic_DNA"/>
</dbReference>
<reference evidence="1 2" key="1">
    <citation type="submission" date="2018-06" db="EMBL/GenBank/DDBJ databases">
        <authorList>
            <consortium name="Pathogen Informatics"/>
            <person name="Doyle S."/>
        </authorList>
    </citation>
    <scope>NUCLEOTIDE SEQUENCE [LARGE SCALE GENOMIC DNA]</scope>
    <source>
        <strain evidence="1 2">NCTC13645</strain>
    </source>
</reference>
<proteinExistence type="predicted"/>
<sequence>MTEKQQYGADLLVNTLNNNDIDLVFGIPGAKIDRLLNALTTQMLAKLHQS</sequence>
<evidence type="ECO:0000313" key="2">
    <source>
        <dbReference type="Proteomes" id="UP000254621"/>
    </source>
</evidence>
<accession>A0A380NXS8</accession>
<gene>
    <name evidence="1" type="ORF">NCTC13645_00637</name>
</gene>
<dbReference type="SUPFAM" id="SSF52518">
    <property type="entry name" value="Thiamin diphosphate-binding fold (THDP-binding)"/>
    <property type="match status" value="1"/>
</dbReference>
<dbReference type="Proteomes" id="UP000254621">
    <property type="component" value="Unassembled WGS sequence"/>
</dbReference>
<protein>
    <submittedName>
        <fullName evidence="1">Acetolactate synthase</fullName>
    </submittedName>
</protein>
<organism evidence="1 2">
    <name type="scientific">Weissella viridescens</name>
    <name type="common">Lactobacillus viridescens</name>
    <dbReference type="NCBI Taxonomy" id="1629"/>
    <lineage>
        <taxon>Bacteria</taxon>
        <taxon>Bacillati</taxon>
        <taxon>Bacillota</taxon>
        <taxon>Bacilli</taxon>
        <taxon>Lactobacillales</taxon>
        <taxon>Lactobacillaceae</taxon>
        <taxon>Weissella</taxon>
    </lineage>
</organism>
<evidence type="ECO:0000313" key="1">
    <source>
        <dbReference type="EMBL" id="SUP52737.1"/>
    </source>
</evidence>
<dbReference type="InterPro" id="IPR029061">
    <property type="entry name" value="THDP-binding"/>
</dbReference>
<dbReference type="Gene3D" id="3.40.50.970">
    <property type="match status" value="1"/>
</dbReference>
<dbReference type="AlphaFoldDB" id="A0A380NXS8"/>
<name>A0A380NXS8_WEIVI</name>